<organism evidence="1">
    <name type="scientific">Cucumis melo</name>
    <name type="common">Muskmelon</name>
    <dbReference type="NCBI Taxonomy" id="3656"/>
    <lineage>
        <taxon>Eukaryota</taxon>
        <taxon>Viridiplantae</taxon>
        <taxon>Streptophyta</taxon>
        <taxon>Embryophyta</taxon>
        <taxon>Tracheophyta</taxon>
        <taxon>Spermatophyta</taxon>
        <taxon>Magnoliopsida</taxon>
        <taxon>eudicotyledons</taxon>
        <taxon>Gunneridae</taxon>
        <taxon>Pentapetalae</taxon>
        <taxon>rosids</taxon>
        <taxon>fabids</taxon>
        <taxon>Cucurbitales</taxon>
        <taxon>Cucurbitaceae</taxon>
        <taxon>Benincaseae</taxon>
        <taxon>Cucumis</taxon>
    </lineage>
</organism>
<proteinExistence type="predicted"/>
<dbReference type="AlphaFoldDB" id="A0A9I9E0W3"/>
<dbReference type="EnsemblPlants" id="MELO3C026657.2.1">
    <property type="protein sequence ID" value="MELO3C026657.2.1"/>
    <property type="gene ID" value="MELO3C026657.2"/>
</dbReference>
<reference evidence="1" key="1">
    <citation type="submission" date="2023-03" db="UniProtKB">
        <authorList>
            <consortium name="EnsemblPlants"/>
        </authorList>
    </citation>
    <scope>IDENTIFICATION</scope>
</reference>
<protein>
    <submittedName>
        <fullName evidence="1">Uncharacterized protein</fullName>
    </submittedName>
</protein>
<name>A0A9I9E0W3_CUCME</name>
<dbReference type="PANTHER" id="PTHR31513:SF1">
    <property type="entry name" value="EPHRIN TYPE-B RECEPTOR"/>
    <property type="match status" value="1"/>
</dbReference>
<evidence type="ECO:0000313" key="1">
    <source>
        <dbReference type="EnsemblPlants" id="MELO3C026657.2.1"/>
    </source>
</evidence>
<dbReference type="PANTHER" id="PTHR31513">
    <property type="entry name" value="EPHRIN TYPE-B RECEPTOR"/>
    <property type="match status" value="1"/>
</dbReference>
<sequence length="181" mass="20296">MFIYVGGRSLAFPENSDSAGTLYDAVPRSLTISNHNLTTDTDTLLLEFPNQPLTTNVYVRNNAKASVPLLWSRVQESSIIQRLVLSLFYSIHLSRKLPFLTLNSTMVQPLNQNPSRANEKVGPFVLDLNSVLKGTTYLLSHKRVGVNFVLHPLSLAIHSILSLKWEAYWANNDELPSSMQI</sequence>
<accession>A0A9I9E0W3</accession>
<dbReference type="Gramene" id="MELO3C026657.2.1">
    <property type="protein sequence ID" value="MELO3C026657.2.1"/>
    <property type="gene ID" value="MELO3C026657.2"/>
</dbReference>